<reference evidence="1 2" key="1">
    <citation type="submission" date="2018-09" db="EMBL/GenBank/DDBJ databases">
        <title>Phylogeny of the Shewanellaceae, and recommendation for two new genera, Pseudoshewanella and Parashewanella.</title>
        <authorList>
            <person name="Wang G."/>
        </authorList>
    </citation>
    <scope>NUCLEOTIDE SEQUENCE [LARGE SCALE GENOMIC DNA]</scope>
    <source>
        <strain evidence="1 2">KCTC 22492</strain>
    </source>
</reference>
<dbReference type="NCBIfam" id="TIGR03899">
    <property type="entry name" value="TIGR03899 family protein"/>
    <property type="match status" value="1"/>
</dbReference>
<dbReference type="InterPro" id="IPR021254">
    <property type="entry name" value="DUF2806"/>
</dbReference>
<keyword evidence="2" id="KW-1185">Reference proteome</keyword>
<sequence>MKQAITIDQNKRTESGVSARRKVLQLGVQLGLAVDGDYKPSEASIAARGEYRERKTLVSYQANLESIYNQAIEHTPSDVTGIDLDPDWLHNFFKMAEQIHNPKMQNLWSRILAKEIIKPGNFSIRTLERLKQLTQREALILEKALGLGCTINGETRLKLIYCSKLTGGLQLYFRSSSVTSIDLSLFGLPYSSILSLINAGIIHHDEFETGRLTKNQSVTLTYPHTQLTLKPKRGNLIFGYYRFTSIGNELAQLVFPNVDTKFTKAMSALMKNDFDVQ</sequence>
<comment type="caution">
    <text evidence="1">The sequence shown here is derived from an EMBL/GenBank/DDBJ whole genome shotgun (WGS) entry which is preliminary data.</text>
</comment>
<protein>
    <submittedName>
        <fullName evidence="1">TIGR03899 family protein</fullName>
    </submittedName>
</protein>
<evidence type="ECO:0000313" key="1">
    <source>
        <dbReference type="EMBL" id="RJY11899.1"/>
    </source>
</evidence>
<proteinExistence type="predicted"/>
<name>A0A3A6TUU5_9GAMM</name>
<dbReference type="OrthoDB" id="886161at2"/>
<dbReference type="AlphaFoldDB" id="A0A3A6TUU5"/>
<dbReference type="RefSeq" id="WP_121854033.1">
    <property type="nucleotide sequence ID" value="NZ_CP037952.1"/>
</dbReference>
<accession>A0A3A6TUU5</accession>
<organism evidence="1 2">
    <name type="scientific">Parashewanella spongiae</name>
    <dbReference type="NCBI Taxonomy" id="342950"/>
    <lineage>
        <taxon>Bacteria</taxon>
        <taxon>Pseudomonadati</taxon>
        <taxon>Pseudomonadota</taxon>
        <taxon>Gammaproteobacteria</taxon>
        <taxon>Alteromonadales</taxon>
        <taxon>Shewanellaceae</taxon>
        <taxon>Parashewanella</taxon>
    </lineage>
</organism>
<evidence type="ECO:0000313" key="2">
    <source>
        <dbReference type="Proteomes" id="UP000273022"/>
    </source>
</evidence>
<gene>
    <name evidence="1" type="ORF">D5R81_12815</name>
</gene>
<dbReference type="Proteomes" id="UP000273022">
    <property type="component" value="Unassembled WGS sequence"/>
</dbReference>
<dbReference type="EMBL" id="QYYH01000079">
    <property type="protein sequence ID" value="RJY11899.1"/>
    <property type="molecule type" value="Genomic_DNA"/>
</dbReference>
<dbReference type="Pfam" id="PF10987">
    <property type="entry name" value="DUF2806"/>
    <property type="match status" value="1"/>
</dbReference>